<gene>
    <name evidence="1" type="ORF">AS156_11120</name>
</gene>
<evidence type="ECO:0000313" key="1">
    <source>
        <dbReference type="EMBL" id="KWV52111.1"/>
    </source>
</evidence>
<evidence type="ECO:0000313" key="2">
    <source>
        <dbReference type="Proteomes" id="UP000057737"/>
    </source>
</evidence>
<organism evidence="1 2">
    <name type="scientific">Bradyrhizobium macuxiense</name>
    <dbReference type="NCBI Taxonomy" id="1755647"/>
    <lineage>
        <taxon>Bacteria</taxon>
        <taxon>Pseudomonadati</taxon>
        <taxon>Pseudomonadota</taxon>
        <taxon>Alphaproteobacteria</taxon>
        <taxon>Hyphomicrobiales</taxon>
        <taxon>Nitrobacteraceae</taxon>
        <taxon>Bradyrhizobium</taxon>
    </lineage>
</organism>
<dbReference type="EMBL" id="LNCU01000085">
    <property type="protein sequence ID" value="KWV52111.1"/>
    <property type="molecule type" value="Genomic_DNA"/>
</dbReference>
<dbReference type="AlphaFoldDB" id="A0A109JNE4"/>
<sequence length="102" mass="11371">MAVLYVTWYSTYILETLTEDQQQTTSKTMIKAARIQGVRLFSSVFIRADSGGLGEDIDSRGGLQVLMMWWTAGQAVIVELMPGSWGTDQNHLLELLDISMAL</sequence>
<keyword evidence="2" id="KW-1185">Reference proteome</keyword>
<protein>
    <submittedName>
        <fullName evidence="1">Uncharacterized protein</fullName>
    </submittedName>
</protein>
<name>A0A109JNE4_9BRAD</name>
<accession>A0A109JNE4</accession>
<comment type="caution">
    <text evidence="1">The sequence shown here is derived from an EMBL/GenBank/DDBJ whole genome shotgun (WGS) entry which is preliminary data.</text>
</comment>
<proteinExistence type="predicted"/>
<reference evidence="1 2" key="1">
    <citation type="submission" date="2015-11" db="EMBL/GenBank/DDBJ databases">
        <title>Draft Genome Sequence of the Strain BR 10303 (Bradyrhizobium sp.) isolated from nodules of Centrolobium paraense.</title>
        <authorList>
            <person name="Zelli J.E."/>
            <person name="Simoes-Araujo J.L."/>
            <person name="Barauna A.C."/>
            <person name="Silva K."/>
        </authorList>
    </citation>
    <scope>NUCLEOTIDE SEQUENCE [LARGE SCALE GENOMIC DNA]</scope>
    <source>
        <strain evidence="1 2">BR 10303</strain>
    </source>
</reference>
<dbReference type="Proteomes" id="UP000057737">
    <property type="component" value="Unassembled WGS sequence"/>
</dbReference>